<dbReference type="AlphaFoldDB" id="A0A084EIR0"/>
<dbReference type="FunFam" id="1.10.10.10:FF:000001">
    <property type="entry name" value="LysR family transcriptional regulator"/>
    <property type="match status" value="1"/>
</dbReference>
<evidence type="ECO:0000259" key="5">
    <source>
        <dbReference type="PROSITE" id="PS50931"/>
    </source>
</evidence>
<keyword evidence="4" id="KW-0804">Transcription</keyword>
<dbReference type="InterPro" id="IPR036390">
    <property type="entry name" value="WH_DNA-bd_sf"/>
</dbReference>
<reference evidence="6 7" key="1">
    <citation type="submission" date="2014-03" db="EMBL/GenBank/DDBJ databases">
        <title>Genome sequence of Sphingobium yanoikuyae B1.</title>
        <authorList>
            <person name="Gan H.M."/>
            <person name="Gan H.Y."/>
            <person name="Savka M.A."/>
        </authorList>
    </citation>
    <scope>NUCLEOTIDE SEQUENCE [LARGE SCALE GENOMIC DNA]</scope>
    <source>
        <strain evidence="6 7">B1</strain>
    </source>
</reference>
<dbReference type="Proteomes" id="UP000028534">
    <property type="component" value="Unassembled WGS sequence"/>
</dbReference>
<dbReference type="PRINTS" id="PR00039">
    <property type="entry name" value="HTHLYSR"/>
</dbReference>
<dbReference type="SUPFAM" id="SSF46785">
    <property type="entry name" value="Winged helix' DNA-binding domain"/>
    <property type="match status" value="1"/>
</dbReference>
<dbReference type="Pfam" id="PF00126">
    <property type="entry name" value="HTH_1"/>
    <property type="match status" value="1"/>
</dbReference>
<dbReference type="Pfam" id="PF03466">
    <property type="entry name" value="LysR_substrate"/>
    <property type="match status" value="1"/>
</dbReference>
<dbReference type="InterPro" id="IPR036388">
    <property type="entry name" value="WH-like_DNA-bd_sf"/>
</dbReference>
<name>A0A084EIR0_SPHYA</name>
<evidence type="ECO:0000256" key="1">
    <source>
        <dbReference type="ARBA" id="ARBA00009437"/>
    </source>
</evidence>
<evidence type="ECO:0000256" key="2">
    <source>
        <dbReference type="ARBA" id="ARBA00023015"/>
    </source>
</evidence>
<accession>A0A084EIR0</accession>
<dbReference type="eggNOG" id="COG0583">
    <property type="taxonomic scope" value="Bacteria"/>
</dbReference>
<feature type="domain" description="HTH lysR-type" evidence="5">
    <location>
        <begin position="6"/>
        <end position="63"/>
    </location>
</feature>
<dbReference type="InterPro" id="IPR000847">
    <property type="entry name" value="LysR_HTH_N"/>
</dbReference>
<dbReference type="GO" id="GO:0032993">
    <property type="term" value="C:protein-DNA complex"/>
    <property type="evidence" value="ECO:0007669"/>
    <property type="project" value="TreeGrafter"/>
</dbReference>
<dbReference type="PROSITE" id="PS50931">
    <property type="entry name" value="HTH_LYSR"/>
    <property type="match status" value="1"/>
</dbReference>
<comment type="similarity">
    <text evidence="1">Belongs to the LysR transcriptional regulatory family.</text>
</comment>
<dbReference type="Gene3D" id="3.40.190.290">
    <property type="match status" value="1"/>
</dbReference>
<dbReference type="GO" id="GO:0003700">
    <property type="term" value="F:DNA-binding transcription factor activity"/>
    <property type="evidence" value="ECO:0007669"/>
    <property type="project" value="InterPro"/>
</dbReference>
<keyword evidence="3" id="KW-0238">DNA-binding</keyword>
<evidence type="ECO:0000256" key="4">
    <source>
        <dbReference type="ARBA" id="ARBA00023163"/>
    </source>
</evidence>
<dbReference type="EMBL" id="JGVR01000019">
    <property type="protein sequence ID" value="KEZ17852.1"/>
    <property type="molecule type" value="Genomic_DNA"/>
</dbReference>
<comment type="caution">
    <text evidence="6">The sequence shown here is derived from an EMBL/GenBank/DDBJ whole genome shotgun (WGS) entry which is preliminary data.</text>
</comment>
<gene>
    <name evidence="6" type="ORF">CP98_03026</name>
</gene>
<sequence length="300" mass="33316">MPDLTLDLRYLKYAIQVTEAGSFRRAAERIAISQSTVSRRVQMLERQLGVSLFERTRTGAALTPEGARFLQHAAVGARYLREAATEIRSTRNLKTGLIRFGMLEAFPAGPIIDLLADFRHQYPTIEVKLEEGTSEENTSRVRRGLLDAAICLRTNSNRQFHIRRFCDPTLFVALSQRHQLASRMQLAWEDICDEVFLVRSDGAGRELSDLLKRMVGAVEGEVQLSIQQVSRETLLTMVEQGFGLTITTLVRQTDIALVPLSSARAPTAATISCCDNDNPALPLLLKCLDTLSGLKGRSLG</sequence>
<dbReference type="PANTHER" id="PTHR30346:SF0">
    <property type="entry name" value="HCA OPERON TRANSCRIPTIONAL ACTIVATOR HCAR"/>
    <property type="match status" value="1"/>
</dbReference>
<protein>
    <submittedName>
        <fullName evidence="6">LysR family transcriptional regulator</fullName>
    </submittedName>
</protein>
<organism evidence="6 7">
    <name type="scientific">Sphingobium yanoikuyae</name>
    <name type="common">Sphingomonas yanoikuyae</name>
    <dbReference type="NCBI Taxonomy" id="13690"/>
    <lineage>
        <taxon>Bacteria</taxon>
        <taxon>Pseudomonadati</taxon>
        <taxon>Pseudomonadota</taxon>
        <taxon>Alphaproteobacteria</taxon>
        <taxon>Sphingomonadales</taxon>
        <taxon>Sphingomonadaceae</taxon>
        <taxon>Sphingobium</taxon>
    </lineage>
</organism>
<evidence type="ECO:0000256" key="3">
    <source>
        <dbReference type="ARBA" id="ARBA00023125"/>
    </source>
</evidence>
<dbReference type="InterPro" id="IPR005119">
    <property type="entry name" value="LysR_subst-bd"/>
</dbReference>
<dbReference type="Gene3D" id="1.10.10.10">
    <property type="entry name" value="Winged helix-like DNA-binding domain superfamily/Winged helix DNA-binding domain"/>
    <property type="match status" value="1"/>
</dbReference>
<dbReference type="PATRIC" id="fig|13690.10.peg.3102"/>
<dbReference type="GO" id="GO:0003677">
    <property type="term" value="F:DNA binding"/>
    <property type="evidence" value="ECO:0007669"/>
    <property type="project" value="UniProtKB-KW"/>
</dbReference>
<keyword evidence="2" id="KW-0805">Transcription regulation</keyword>
<dbReference type="RefSeq" id="WP_037520566.1">
    <property type="nucleotide sequence ID" value="NZ_JGVR01000019.1"/>
</dbReference>
<proteinExistence type="inferred from homology"/>
<evidence type="ECO:0000313" key="7">
    <source>
        <dbReference type="Proteomes" id="UP000028534"/>
    </source>
</evidence>
<dbReference type="SUPFAM" id="SSF53850">
    <property type="entry name" value="Periplasmic binding protein-like II"/>
    <property type="match status" value="1"/>
</dbReference>
<evidence type="ECO:0000313" key="6">
    <source>
        <dbReference type="EMBL" id="KEZ17852.1"/>
    </source>
</evidence>
<dbReference type="PANTHER" id="PTHR30346">
    <property type="entry name" value="TRANSCRIPTIONAL DUAL REGULATOR HCAR-RELATED"/>
    <property type="match status" value="1"/>
</dbReference>